<sequence>MKNALISATCVALLTTPALAQNFTTAAEVKPILEMTKSNWIAVREYDGQDLLYFTQILSWRCGLDSISYAVNGGDATQLATEPCHAEEGAPNALKMDTGLLPYVAFPLGSVEDVSVTLTYDDGTSITESFARGAVQIQ</sequence>
<keyword evidence="3" id="KW-1185">Reference proteome</keyword>
<dbReference type="eggNOG" id="ENOG5032TQZ">
    <property type="taxonomic scope" value="Bacteria"/>
</dbReference>
<dbReference type="OrthoDB" id="9816009at2"/>
<feature type="chain" id="PRO_5001571166" evidence="1">
    <location>
        <begin position="21"/>
        <end position="138"/>
    </location>
</feature>
<keyword evidence="1" id="KW-0732">Signal</keyword>
<comment type="caution">
    <text evidence="2">The sequence shown here is derived from an EMBL/GenBank/DDBJ whole genome shotgun (WGS) entry which is preliminary data.</text>
</comment>
<feature type="signal peptide" evidence="1">
    <location>
        <begin position="1"/>
        <end position="20"/>
    </location>
</feature>
<protein>
    <submittedName>
        <fullName evidence="2">Uncharacterized protein</fullName>
    </submittedName>
</protein>
<accession>A0A058ZH71</accession>
<proteinExistence type="predicted"/>
<dbReference type="PATRIC" id="fig|1461693.3.peg.2997"/>
<evidence type="ECO:0000256" key="1">
    <source>
        <dbReference type="SAM" id="SignalP"/>
    </source>
</evidence>
<reference evidence="2 3" key="1">
    <citation type="submission" date="2013-04" db="EMBL/GenBank/DDBJ databases">
        <title>Shimia sp. 22II-S11-Z10 Genome Sequencing.</title>
        <authorList>
            <person name="Lai Q."/>
            <person name="Li G."/>
            <person name="Shao Z."/>
        </authorList>
    </citation>
    <scope>NUCLEOTIDE SEQUENCE [LARGE SCALE GENOMIC DNA]</scope>
    <source>
        <strain evidence="3">22II-S11-Z10</strain>
    </source>
</reference>
<evidence type="ECO:0000313" key="3">
    <source>
        <dbReference type="Proteomes" id="UP000024836"/>
    </source>
</evidence>
<dbReference type="AlphaFoldDB" id="A0A058ZH71"/>
<dbReference type="EMBL" id="AQQY01000013">
    <property type="protein sequence ID" value="KCV80938.1"/>
    <property type="molecule type" value="Genomic_DNA"/>
</dbReference>
<name>A0A058ZH71_9RHOB</name>
<dbReference type="STRING" id="1461693.ATO10_14844"/>
<organism evidence="2 3">
    <name type="scientific">Actibacterium atlanticum</name>
    <dbReference type="NCBI Taxonomy" id="1461693"/>
    <lineage>
        <taxon>Bacteria</taxon>
        <taxon>Pseudomonadati</taxon>
        <taxon>Pseudomonadota</taxon>
        <taxon>Alphaproteobacteria</taxon>
        <taxon>Rhodobacterales</taxon>
        <taxon>Roseobacteraceae</taxon>
        <taxon>Actibacterium</taxon>
    </lineage>
</organism>
<evidence type="ECO:0000313" key="2">
    <source>
        <dbReference type="EMBL" id="KCV80938.1"/>
    </source>
</evidence>
<dbReference type="RefSeq" id="WP_035253099.1">
    <property type="nucleotide sequence ID" value="NZ_AQQY01000013.1"/>
</dbReference>
<dbReference type="Proteomes" id="UP000024836">
    <property type="component" value="Unassembled WGS sequence"/>
</dbReference>
<gene>
    <name evidence="2" type="ORF">ATO10_14844</name>
</gene>